<dbReference type="Gene3D" id="3.100.10.20">
    <property type="entry name" value="CRISPR-associated endonuclease Cas1, N-terminal domain"/>
    <property type="match status" value="1"/>
</dbReference>
<dbReference type="InterPro" id="IPR002729">
    <property type="entry name" value="CRISPR-assoc_Cas1"/>
</dbReference>
<dbReference type="InterPro" id="IPR042211">
    <property type="entry name" value="CRISPR-assoc_Cas1_N"/>
</dbReference>
<evidence type="ECO:0000256" key="7">
    <source>
        <dbReference type="ARBA" id="ARBA00023125"/>
    </source>
</evidence>
<evidence type="ECO:0000256" key="1">
    <source>
        <dbReference type="ARBA" id="ARBA00022722"/>
    </source>
</evidence>
<evidence type="ECO:0000313" key="11">
    <source>
        <dbReference type="EMBL" id="BCU08282.1"/>
    </source>
</evidence>
<accession>A0ABM7QQJ5</accession>
<evidence type="ECO:0000256" key="10">
    <source>
        <dbReference type="HAMAP-Rule" id="MF_01470"/>
    </source>
</evidence>
<keyword evidence="12" id="KW-1185">Reference proteome</keyword>
<dbReference type="Gene3D" id="1.20.120.920">
    <property type="entry name" value="CRISPR-associated endonuclease Cas1, C-terminal domain"/>
    <property type="match status" value="1"/>
</dbReference>
<keyword evidence="2 10" id="KW-0479">Metal-binding</keyword>
<evidence type="ECO:0000256" key="5">
    <source>
        <dbReference type="ARBA" id="ARBA00022842"/>
    </source>
</evidence>
<dbReference type="InterPro" id="IPR050646">
    <property type="entry name" value="Cas1"/>
</dbReference>
<comment type="similarity">
    <text evidence="10">Belongs to the CRISPR-associated endonuclease Cas1 family.</text>
</comment>
<dbReference type="RefSeq" id="WP_213379320.1">
    <property type="nucleotide sequence ID" value="NZ_AP024563.1"/>
</dbReference>
<dbReference type="Proteomes" id="UP000680679">
    <property type="component" value="Chromosome"/>
</dbReference>
<dbReference type="HAMAP" id="MF_01470">
    <property type="entry name" value="Cas1"/>
    <property type="match status" value="1"/>
</dbReference>
<comment type="cofactor">
    <cofactor evidence="10">
        <name>Mg(2+)</name>
        <dbReference type="ChEBI" id="CHEBI:18420"/>
    </cofactor>
    <cofactor evidence="10">
        <name>Mn(2+)</name>
        <dbReference type="ChEBI" id="CHEBI:29035"/>
    </cofactor>
</comment>
<feature type="binding site" evidence="10">
    <location>
        <position position="222"/>
    </location>
    <ligand>
        <name>Mn(2+)</name>
        <dbReference type="ChEBI" id="CHEBI:29035"/>
    </ligand>
</feature>
<evidence type="ECO:0000256" key="2">
    <source>
        <dbReference type="ARBA" id="ARBA00022723"/>
    </source>
</evidence>
<dbReference type="PANTHER" id="PTHR34353:SF2">
    <property type="entry name" value="CRISPR-ASSOCIATED ENDONUCLEASE CAS1 1"/>
    <property type="match status" value="1"/>
</dbReference>
<name>A0ABM7QQJ5_9GAMM</name>
<keyword evidence="5 10" id="KW-0460">Magnesium</keyword>
<keyword evidence="3 10" id="KW-0255">Endonuclease</keyword>
<comment type="function">
    <text evidence="10">CRISPR (clustered regularly interspaced short palindromic repeat), is an adaptive immune system that provides protection against mobile genetic elements (viruses, transposable elements and conjugative plasmids). CRISPR clusters contain spacers, sequences complementary to antecedent mobile elements, and target invading nucleic acids. CRISPR clusters are transcribed and processed into CRISPR RNA (crRNA). Acts as a dsDNA endonuclease. Involved in the integration of spacer DNA into the CRISPR cassette.</text>
</comment>
<evidence type="ECO:0000313" key="12">
    <source>
        <dbReference type="Proteomes" id="UP000680679"/>
    </source>
</evidence>
<dbReference type="InterPro" id="IPR042206">
    <property type="entry name" value="CRISPR-assoc_Cas1_C"/>
</dbReference>
<evidence type="ECO:0000256" key="8">
    <source>
        <dbReference type="ARBA" id="ARBA00023211"/>
    </source>
</evidence>
<evidence type="ECO:0000256" key="4">
    <source>
        <dbReference type="ARBA" id="ARBA00022801"/>
    </source>
</evidence>
<dbReference type="Pfam" id="PF01867">
    <property type="entry name" value="Cas_Cas1"/>
    <property type="match status" value="1"/>
</dbReference>
<dbReference type="EMBL" id="AP024563">
    <property type="protein sequence ID" value="BCU08282.1"/>
    <property type="molecule type" value="Genomic_DNA"/>
</dbReference>
<evidence type="ECO:0000256" key="3">
    <source>
        <dbReference type="ARBA" id="ARBA00022759"/>
    </source>
</evidence>
<proteinExistence type="inferred from homology"/>
<feature type="binding site" evidence="10">
    <location>
        <position position="155"/>
    </location>
    <ligand>
        <name>Mn(2+)</name>
        <dbReference type="ChEBI" id="CHEBI:29035"/>
    </ligand>
</feature>
<keyword evidence="6 10" id="KW-0051">Antiviral defense</keyword>
<sequence>MSGHLALVVDRAGAALETGTHETLVLTHADGRRERIGLRALGSVLLHGDVQLSTGVLQALAAHGVPFTTLPKRGRAPAVGVAHLPHRHVRRRHQQHLAYADPEQRLDLARRVVCAKLESMAECARQQPPEMEDAFYRAMHAATQAPDFAALMGVEGAATVKYFGALETRYARTGAFAFHRRSRRPPRDPVNALMSLVYTLAQGQATPLAVKAGLDVQIGFLHALHPDRESLALDLLEPARAVLDDWVHDLLVRQALLKPAQFTHSPTDGVRLDAEGRAAFYAAWYREGHRLALKPMQRLLAQLLEALGEAGPDDVHPEDVSEAA</sequence>
<dbReference type="PANTHER" id="PTHR34353">
    <property type="entry name" value="CRISPR-ASSOCIATED ENDONUCLEASE CAS1 1"/>
    <property type="match status" value="1"/>
</dbReference>
<keyword evidence="4 10" id="KW-0378">Hydrolase</keyword>
<keyword evidence="7 10" id="KW-0238">DNA-binding</keyword>
<dbReference type="EC" id="3.1.-.-" evidence="10"/>
<evidence type="ECO:0000256" key="6">
    <source>
        <dbReference type="ARBA" id="ARBA00023118"/>
    </source>
</evidence>
<protein>
    <recommendedName>
        <fullName evidence="10">CRISPR-associated endonuclease Cas1</fullName>
        <ecNumber evidence="10">3.1.-.-</ecNumber>
    </recommendedName>
</protein>
<feature type="binding site" evidence="10">
    <location>
        <position position="237"/>
    </location>
    <ligand>
        <name>Mn(2+)</name>
        <dbReference type="ChEBI" id="CHEBI:29035"/>
    </ligand>
</feature>
<keyword evidence="8 10" id="KW-0464">Manganese</keyword>
<dbReference type="CDD" id="cd09634">
    <property type="entry name" value="Cas1_I-II-III"/>
    <property type="match status" value="1"/>
</dbReference>
<dbReference type="NCBIfam" id="TIGR00287">
    <property type="entry name" value="cas1"/>
    <property type="match status" value="1"/>
</dbReference>
<organism evidence="11 12">
    <name type="scientific">Allochromatium tepidum</name>
    <dbReference type="NCBI Taxonomy" id="553982"/>
    <lineage>
        <taxon>Bacteria</taxon>
        <taxon>Pseudomonadati</taxon>
        <taxon>Pseudomonadota</taxon>
        <taxon>Gammaproteobacteria</taxon>
        <taxon>Chromatiales</taxon>
        <taxon>Chromatiaceae</taxon>
        <taxon>Allochromatium</taxon>
    </lineage>
</organism>
<gene>
    <name evidence="11" type="primary">cas1-2</name>
    <name evidence="10" type="synonym">cas1</name>
    <name evidence="11" type="ORF">Atep_29590</name>
</gene>
<dbReference type="GO" id="GO:0004519">
    <property type="term" value="F:endonuclease activity"/>
    <property type="evidence" value="ECO:0007669"/>
    <property type="project" value="UniProtKB-KW"/>
</dbReference>
<keyword evidence="1 10" id="KW-0540">Nuclease</keyword>
<comment type="subunit">
    <text evidence="9 10">Homodimer, forms a heterotetramer with a Cas2 homodimer.</text>
</comment>
<reference evidence="11 12" key="1">
    <citation type="submission" date="2021-04" db="EMBL/GenBank/DDBJ databases">
        <title>Complete genome sequencing of Allochromatium tepidum strain NZ.</title>
        <authorList>
            <person name="Tsukatani Y."/>
            <person name="Mori H."/>
        </authorList>
    </citation>
    <scope>NUCLEOTIDE SEQUENCE [LARGE SCALE GENOMIC DNA]</scope>
    <source>
        <strain evidence="11 12">NZ</strain>
    </source>
</reference>
<evidence type="ECO:0000256" key="9">
    <source>
        <dbReference type="ARBA" id="ARBA00038592"/>
    </source>
</evidence>